<evidence type="ECO:0000259" key="1">
    <source>
        <dbReference type="PROSITE" id="PS51144"/>
    </source>
</evidence>
<accession>A0AAW2XHN6</accession>
<comment type="caution">
    <text evidence="2">The sequence shown here is derived from an EMBL/GenBank/DDBJ whole genome shotgun (WGS) entry which is preliminary data.</text>
</comment>
<dbReference type="InterPro" id="IPR036398">
    <property type="entry name" value="CA_dom_sf"/>
</dbReference>
<gene>
    <name evidence="2" type="ORF">Slati_1292400</name>
</gene>
<reference evidence="2" key="2">
    <citation type="journal article" date="2024" name="Plant">
        <title>Genomic evolution and insights into agronomic trait innovations of Sesamum species.</title>
        <authorList>
            <person name="Miao H."/>
            <person name="Wang L."/>
            <person name="Qu L."/>
            <person name="Liu H."/>
            <person name="Sun Y."/>
            <person name="Le M."/>
            <person name="Wang Q."/>
            <person name="Wei S."/>
            <person name="Zheng Y."/>
            <person name="Lin W."/>
            <person name="Duan Y."/>
            <person name="Cao H."/>
            <person name="Xiong S."/>
            <person name="Wang X."/>
            <person name="Wei L."/>
            <person name="Li C."/>
            <person name="Ma Q."/>
            <person name="Ju M."/>
            <person name="Zhao R."/>
            <person name="Li G."/>
            <person name="Mu C."/>
            <person name="Tian Q."/>
            <person name="Mei H."/>
            <person name="Zhang T."/>
            <person name="Gao T."/>
            <person name="Zhang H."/>
        </authorList>
    </citation>
    <scope>NUCLEOTIDE SEQUENCE</scope>
    <source>
        <strain evidence="2">KEN1</strain>
    </source>
</reference>
<dbReference type="CDD" id="cd03124">
    <property type="entry name" value="alpha_CA_prokaryotic_like"/>
    <property type="match status" value="1"/>
</dbReference>
<dbReference type="EMBL" id="JACGWN010000004">
    <property type="protein sequence ID" value="KAL0453143.1"/>
    <property type="molecule type" value="Genomic_DNA"/>
</dbReference>
<dbReference type="PANTHER" id="PTHR18952">
    <property type="entry name" value="CARBONIC ANHYDRASE"/>
    <property type="match status" value="1"/>
</dbReference>
<dbReference type="InterPro" id="IPR001148">
    <property type="entry name" value="CA_dom"/>
</dbReference>
<dbReference type="InterPro" id="IPR023561">
    <property type="entry name" value="Carbonic_anhydrase_a-class"/>
</dbReference>
<dbReference type="PANTHER" id="PTHR18952:SF271">
    <property type="entry name" value="ALPHA CARBONIC ANHYDRASE 4-RELATED"/>
    <property type="match status" value="1"/>
</dbReference>
<dbReference type="PROSITE" id="PS51144">
    <property type="entry name" value="ALPHA_CA_2"/>
    <property type="match status" value="1"/>
</dbReference>
<dbReference type="GO" id="GO:0008270">
    <property type="term" value="F:zinc ion binding"/>
    <property type="evidence" value="ECO:0007669"/>
    <property type="project" value="InterPro"/>
</dbReference>
<organism evidence="2">
    <name type="scientific">Sesamum latifolium</name>
    <dbReference type="NCBI Taxonomy" id="2727402"/>
    <lineage>
        <taxon>Eukaryota</taxon>
        <taxon>Viridiplantae</taxon>
        <taxon>Streptophyta</taxon>
        <taxon>Embryophyta</taxon>
        <taxon>Tracheophyta</taxon>
        <taxon>Spermatophyta</taxon>
        <taxon>Magnoliopsida</taxon>
        <taxon>eudicotyledons</taxon>
        <taxon>Gunneridae</taxon>
        <taxon>Pentapetalae</taxon>
        <taxon>asterids</taxon>
        <taxon>lamiids</taxon>
        <taxon>Lamiales</taxon>
        <taxon>Pedaliaceae</taxon>
        <taxon>Sesamum</taxon>
    </lineage>
</organism>
<name>A0AAW2XHN6_9LAMI</name>
<dbReference type="SUPFAM" id="SSF51069">
    <property type="entry name" value="Carbonic anhydrase"/>
    <property type="match status" value="1"/>
</dbReference>
<dbReference type="Pfam" id="PF00194">
    <property type="entry name" value="Carb_anhydrase"/>
    <property type="match status" value="1"/>
</dbReference>
<dbReference type="AlphaFoldDB" id="A0AAW2XHN6"/>
<reference evidence="2" key="1">
    <citation type="submission" date="2020-06" db="EMBL/GenBank/DDBJ databases">
        <authorList>
            <person name="Li T."/>
            <person name="Hu X."/>
            <person name="Zhang T."/>
            <person name="Song X."/>
            <person name="Zhang H."/>
            <person name="Dai N."/>
            <person name="Sheng W."/>
            <person name="Hou X."/>
            <person name="Wei L."/>
        </authorList>
    </citation>
    <scope>NUCLEOTIDE SEQUENCE</scope>
    <source>
        <strain evidence="2">KEN1</strain>
        <tissue evidence="2">Leaf</tissue>
    </source>
</reference>
<dbReference type="SMART" id="SM01057">
    <property type="entry name" value="Carb_anhydrase"/>
    <property type="match status" value="1"/>
</dbReference>
<protein>
    <submittedName>
        <fullName evidence="2">Alpha carbonic anhydrase 4</fullName>
    </submittedName>
</protein>
<proteinExistence type="predicted"/>
<dbReference type="InterPro" id="IPR041891">
    <property type="entry name" value="Alpha_CA_prokaryot-like"/>
</dbReference>
<sequence>MELHIVHANSRGDIAVVGILYRLGQADPFLAQFLPIYIIGYSTRISFGDCLIHQVSGFQAENYKYNGSLTTPPCSEHVTWTVFKMVKTVSIEQIHTLRDAIHDGNTENARPIQPLNGRTVYLFEPKPYLS</sequence>
<evidence type="ECO:0000313" key="2">
    <source>
        <dbReference type="EMBL" id="KAL0453143.1"/>
    </source>
</evidence>
<dbReference type="GO" id="GO:0006730">
    <property type="term" value="P:one-carbon metabolic process"/>
    <property type="evidence" value="ECO:0007669"/>
    <property type="project" value="TreeGrafter"/>
</dbReference>
<dbReference type="Gene3D" id="3.10.200.10">
    <property type="entry name" value="Alpha carbonic anhydrase"/>
    <property type="match status" value="1"/>
</dbReference>
<feature type="domain" description="Alpha-carbonic anhydrase" evidence="1">
    <location>
        <begin position="1"/>
        <end position="124"/>
    </location>
</feature>
<dbReference type="GO" id="GO:0004089">
    <property type="term" value="F:carbonate dehydratase activity"/>
    <property type="evidence" value="ECO:0007669"/>
    <property type="project" value="InterPro"/>
</dbReference>